<dbReference type="GO" id="GO:0005085">
    <property type="term" value="F:guanyl-nucleotide exchange factor activity"/>
    <property type="evidence" value="ECO:0007669"/>
    <property type="project" value="TreeGrafter"/>
</dbReference>
<dbReference type="GO" id="GO:0006606">
    <property type="term" value="P:protein import into nucleus"/>
    <property type="evidence" value="ECO:0007669"/>
    <property type="project" value="TreeGrafter"/>
</dbReference>
<dbReference type="GO" id="GO:0031267">
    <property type="term" value="F:small GTPase binding"/>
    <property type="evidence" value="ECO:0007669"/>
    <property type="project" value="TreeGrafter"/>
</dbReference>
<dbReference type="InterPro" id="IPR016123">
    <property type="entry name" value="Mog1/PsbP_a/b/a-sand"/>
</dbReference>
<dbReference type="Proteomes" id="UP000886653">
    <property type="component" value="Unassembled WGS sequence"/>
</dbReference>
<dbReference type="PANTHER" id="PTHR15837:SF0">
    <property type="entry name" value="RAN GUANINE NUCLEOTIDE RELEASE FACTOR"/>
    <property type="match status" value="1"/>
</dbReference>
<evidence type="ECO:0000256" key="3">
    <source>
        <dbReference type="ARBA" id="ARBA00022927"/>
    </source>
</evidence>
<keyword evidence="2" id="KW-0813">Transport</keyword>
<comment type="similarity">
    <text evidence="1">Belongs to the MOG1 family.</text>
</comment>
<dbReference type="InterPro" id="IPR007681">
    <property type="entry name" value="Mog1"/>
</dbReference>
<dbReference type="OrthoDB" id="10255285at2759"/>
<dbReference type="SUPFAM" id="SSF55724">
    <property type="entry name" value="Mog1p/PsbP-like"/>
    <property type="match status" value="1"/>
</dbReference>
<organism evidence="4 5">
    <name type="scientific">Cronartium quercuum f. sp. fusiforme G11</name>
    <dbReference type="NCBI Taxonomy" id="708437"/>
    <lineage>
        <taxon>Eukaryota</taxon>
        <taxon>Fungi</taxon>
        <taxon>Dikarya</taxon>
        <taxon>Basidiomycota</taxon>
        <taxon>Pucciniomycotina</taxon>
        <taxon>Pucciniomycetes</taxon>
        <taxon>Pucciniales</taxon>
        <taxon>Coleosporiaceae</taxon>
        <taxon>Cronartium</taxon>
    </lineage>
</organism>
<reference evidence="4" key="1">
    <citation type="submission" date="2013-11" db="EMBL/GenBank/DDBJ databases">
        <title>Genome sequence of the fusiform rust pathogen reveals effectors for host alternation and coevolution with pine.</title>
        <authorList>
            <consortium name="DOE Joint Genome Institute"/>
            <person name="Smith K."/>
            <person name="Pendleton A."/>
            <person name="Kubisiak T."/>
            <person name="Anderson C."/>
            <person name="Salamov A."/>
            <person name="Aerts A."/>
            <person name="Riley R."/>
            <person name="Clum A."/>
            <person name="Lindquist E."/>
            <person name="Ence D."/>
            <person name="Campbell M."/>
            <person name="Kronenberg Z."/>
            <person name="Feau N."/>
            <person name="Dhillon B."/>
            <person name="Hamelin R."/>
            <person name="Burleigh J."/>
            <person name="Smith J."/>
            <person name="Yandell M."/>
            <person name="Nelson C."/>
            <person name="Grigoriev I."/>
            <person name="Davis J."/>
        </authorList>
    </citation>
    <scope>NUCLEOTIDE SEQUENCE</scope>
    <source>
        <strain evidence="4">G11</strain>
    </source>
</reference>
<dbReference type="PANTHER" id="PTHR15837">
    <property type="entry name" value="RAN GUANINE NUCLEOTIDE RELEASE FACTOR"/>
    <property type="match status" value="1"/>
</dbReference>
<dbReference type="Gene3D" id="3.40.1000.10">
    <property type="entry name" value="Mog1/PsbP, alpha/beta/alpha sandwich"/>
    <property type="match status" value="1"/>
</dbReference>
<evidence type="ECO:0000256" key="1">
    <source>
        <dbReference type="ARBA" id="ARBA00010307"/>
    </source>
</evidence>
<evidence type="ECO:0000313" key="4">
    <source>
        <dbReference type="EMBL" id="KAG0148606.1"/>
    </source>
</evidence>
<protein>
    <submittedName>
        <fullName evidence="4">Uncharacterized protein</fullName>
    </submittedName>
</protein>
<gene>
    <name evidence="4" type="ORF">CROQUDRAFT_90105</name>
</gene>
<evidence type="ECO:0000256" key="2">
    <source>
        <dbReference type="ARBA" id="ARBA00022448"/>
    </source>
</evidence>
<dbReference type="Pfam" id="PF04603">
    <property type="entry name" value="Mog1"/>
    <property type="match status" value="1"/>
</dbReference>
<dbReference type="EMBL" id="MU167235">
    <property type="protein sequence ID" value="KAG0148606.1"/>
    <property type="molecule type" value="Genomic_DNA"/>
</dbReference>
<comment type="caution">
    <text evidence="4">The sequence shown here is derived from an EMBL/GenBank/DDBJ whole genome shotgun (WGS) entry which is preliminary data.</text>
</comment>
<proteinExistence type="inferred from homology"/>
<name>A0A9P6NS75_9BASI</name>
<keyword evidence="5" id="KW-1185">Reference proteome</keyword>
<keyword evidence="3" id="KW-0653">Protein transport</keyword>
<accession>A0A9P6NS75</accession>
<dbReference type="AlphaFoldDB" id="A0A9P6NS75"/>
<sequence length="203" mass="22381">MIINYQNYDLFGGTIKINLPNFLLDVSQIRQVPDSQEVFILKSTHQFNHINTELSIIIEVLQKISNSNDLMTSIRLHFDSLAHDNSAQSSTVLNTSGPAVSEILPEPSQTAIRPTPQPILLEGIQTVSKFNRPASEADEVHIWMALWTLDGVGNGGLGTDLVLTINLPQADSNSSQTVAIQQTTEIFQQAATSLKIIDWNLFA</sequence>
<evidence type="ECO:0000313" key="5">
    <source>
        <dbReference type="Proteomes" id="UP000886653"/>
    </source>
</evidence>
<dbReference type="GO" id="GO:0005634">
    <property type="term" value="C:nucleus"/>
    <property type="evidence" value="ECO:0007669"/>
    <property type="project" value="TreeGrafter"/>
</dbReference>